<dbReference type="NCBIfam" id="NF047558">
    <property type="entry name" value="TPR_END_plus"/>
    <property type="match status" value="1"/>
</dbReference>
<dbReference type="SUPFAM" id="SSF48452">
    <property type="entry name" value="TPR-like"/>
    <property type="match status" value="1"/>
</dbReference>
<comment type="caution">
    <text evidence="1">The sequence shown here is derived from an EMBL/GenBank/DDBJ whole genome shotgun (WGS) entry which is preliminary data.</text>
</comment>
<dbReference type="Gene3D" id="1.25.40.10">
    <property type="entry name" value="Tetratricopeptide repeat domain"/>
    <property type="match status" value="1"/>
</dbReference>
<name>A0AAE0CDD4_9CHLO</name>
<keyword evidence="2" id="KW-1185">Reference proteome</keyword>
<evidence type="ECO:0000313" key="1">
    <source>
        <dbReference type="EMBL" id="KAK3252303.1"/>
    </source>
</evidence>
<accession>A0AAE0CDD4</accession>
<dbReference type="InterPro" id="IPR011990">
    <property type="entry name" value="TPR-like_helical_dom_sf"/>
</dbReference>
<reference evidence="1 2" key="1">
    <citation type="journal article" date="2015" name="Genome Biol. Evol.">
        <title>Comparative Genomics of a Bacterivorous Green Alga Reveals Evolutionary Causalities and Consequences of Phago-Mixotrophic Mode of Nutrition.</title>
        <authorList>
            <person name="Burns J.A."/>
            <person name="Paasch A."/>
            <person name="Narechania A."/>
            <person name="Kim E."/>
        </authorList>
    </citation>
    <scope>NUCLEOTIDE SEQUENCE [LARGE SCALE GENOMIC DNA]</scope>
    <source>
        <strain evidence="1 2">PLY_AMNH</strain>
    </source>
</reference>
<proteinExistence type="predicted"/>
<dbReference type="Proteomes" id="UP001190700">
    <property type="component" value="Unassembled WGS sequence"/>
</dbReference>
<sequence>MLQKRRTDVKVRARWIVYNSDTEDSEQAEDAFASSDDPINAAEAIEMGQDLCSEGKYEDAVGKFQQVFTLPGSGAMRYKGTVKEISCASPGEESAALYNLACCYSQMGSMDQALEAVDSCLENGFSDFDSLKQDPDLEAVRKDVRFNAILLKYNNLLSNLSGKKDGSNKQWWERW</sequence>
<organism evidence="1 2">
    <name type="scientific">Cymbomonas tetramitiformis</name>
    <dbReference type="NCBI Taxonomy" id="36881"/>
    <lineage>
        <taxon>Eukaryota</taxon>
        <taxon>Viridiplantae</taxon>
        <taxon>Chlorophyta</taxon>
        <taxon>Pyramimonadophyceae</taxon>
        <taxon>Pyramimonadales</taxon>
        <taxon>Pyramimonadaceae</taxon>
        <taxon>Cymbomonas</taxon>
    </lineage>
</organism>
<protein>
    <submittedName>
        <fullName evidence="1">Uncharacterized protein</fullName>
    </submittedName>
</protein>
<dbReference type="EMBL" id="LGRX02025480">
    <property type="protein sequence ID" value="KAK3252303.1"/>
    <property type="molecule type" value="Genomic_DNA"/>
</dbReference>
<dbReference type="AlphaFoldDB" id="A0AAE0CDD4"/>
<gene>
    <name evidence="1" type="ORF">CYMTET_38391</name>
</gene>
<evidence type="ECO:0000313" key="2">
    <source>
        <dbReference type="Proteomes" id="UP001190700"/>
    </source>
</evidence>